<evidence type="ECO:0000259" key="4">
    <source>
        <dbReference type="Pfam" id="PF11887"/>
    </source>
</evidence>
<dbReference type="InterPro" id="IPR052336">
    <property type="entry name" value="MlaD_Phospholipid_Transporter"/>
</dbReference>
<dbReference type="EMBL" id="JBHSXX010000001">
    <property type="protein sequence ID" value="MFC6870588.1"/>
    <property type="molecule type" value="Genomic_DNA"/>
</dbReference>
<gene>
    <name evidence="5" type="ORF">ACFQGD_25990</name>
</gene>
<organism evidence="5 6">
    <name type="scientific">Haloechinothrix salitolerans</name>
    <dbReference type="NCBI Taxonomy" id="926830"/>
    <lineage>
        <taxon>Bacteria</taxon>
        <taxon>Bacillati</taxon>
        <taxon>Actinomycetota</taxon>
        <taxon>Actinomycetes</taxon>
        <taxon>Pseudonocardiales</taxon>
        <taxon>Pseudonocardiaceae</taxon>
        <taxon>Haloechinothrix</taxon>
    </lineage>
</organism>
<evidence type="ECO:0000313" key="5">
    <source>
        <dbReference type="EMBL" id="MFC6870588.1"/>
    </source>
</evidence>
<keyword evidence="6" id="KW-1185">Reference proteome</keyword>
<proteinExistence type="predicted"/>
<dbReference type="InterPro" id="IPR024516">
    <property type="entry name" value="Mce_C"/>
</dbReference>
<evidence type="ECO:0000313" key="6">
    <source>
        <dbReference type="Proteomes" id="UP001596337"/>
    </source>
</evidence>
<dbReference type="RefSeq" id="WP_345399915.1">
    <property type="nucleotide sequence ID" value="NZ_BAABLA010000095.1"/>
</dbReference>
<protein>
    <submittedName>
        <fullName evidence="5">MCE family protein</fullName>
    </submittedName>
</protein>
<dbReference type="InterPro" id="IPR003399">
    <property type="entry name" value="Mce/MlaD"/>
</dbReference>
<sequence length="380" mass="41738">MRNERGELPTLVRRALGVVFVLGMVGFLVFTVLVYRQVFTPAVHVDLRAERAGSQLVPHDDVKLRGVRVGEVRSVDAAADGVTLRLALDPDHTHMVPSNVTARLLPKTLFGERYVDLLMPARPADAIDEGDVIHEDRSKATVELNRVLDNLMPLLTAVKPDQLATTLTSTATALDDNGERLGAVLVKLDRYLGELNPSVPELTENLRSLAELSDVYADAAPDLLRGLDDLSRTSRTVLRQQDDLQELLITLTTTADDAREFLTANRDNVVDLAEVSGPALRLLARYAPEFPCFYRQLDDIRGRLDEVWGKEAGDHKLHLNVAIVQPRGKYVPGRDEPRYADKRGPACYSYSGRAPQHPPGGKIKDGSTEPPAGPLVKGEG</sequence>
<keyword evidence="2" id="KW-0472">Membrane</keyword>
<evidence type="ECO:0000256" key="2">
    <source>
        <dbReference type="SAM" id="Phobius"/>
    </source>
</evidence>
<dbReference type="PANTHER" id="PTHR33371:SF19">
    <property type="entry name" value="MCE-FAMILY PROTEIN MCE4A"/>
    <property type="match status" value="1"/>
</dbReference>
<dbReference type="NCBIfam" id="TIGR00996">
    <property type="entry name" value="Mtu_fam_mce"/>
    <property type="match status" value="1"/>
</dbReference>
<keyword evidence="2" id="KW-0812">Transmembrane</keyword>
<dbReference type="InterPro" id="IPR005693">
    <property type="entry name" value="Mce"/>
</dbReference>
<dbReference type="Pfam" id="PF02470">
    <property type="entry name" value="MlaD"/>
    <property type="match status" value="1"/>
</dbReference>
<name>A0ABW2C7U1_9PSEU</name>
<feature type="domain" description="Mammalian cell entry C-terminal" evidence="4">
    <location>
        <begin position="126"/>
        <end position="345"/>
    </location>
</feature>
<feature type="transmembrane region" description="Helical" evidence="2">
    <location>
        <begin position="12"/>
        <end position="35"/>
    </location>
</feature>
<comment type="caution">
    <text evidence="5">The sequence shown here is derived from an EMBL/GenBank/DDBJ whole genome shotgun (WGS) entry which is preliminary data.</text>
</comment>
<dbReference type="Proteomes" id="UP001596337">
    <property type="component" value="Unassembled WGS sequence"/>
</dbReference>
<evidence type="ECO:0000256" key="1">
    <source>
        <dbReference type="SAM" id="MobiDB-lite"/>
    </source>
</evidence>
<feature type="compositionally biased region" description="Basic and acidic residues" evidence="1">
    <location>
        <begin position="332"/>
        <end position="344"/>
    </location>
</feature>
<evidence type="ECO:0000259" key="3">
    <source>
        <dbReference type="Pfam" id="PF02470"/>
    </source>
</evidence>
<dbReference type="Pfam" id="PF11887">
    <property type="entry name" value="Mce4_CUP1"/>
    <property type="match status" value="1"/>
</dbReference>
<accession>A0ABW2C7U1</accession>
<feature type="region of interest" description="Disordered" evidence="1">
    <location>
        <begin position="332"/>
        <end position="380"/>
    </location>
</feature>
<feature type="domain" description="Mce/MlaD" evidence="3">
    <location>
        <begin position="43"/>
        <end position="118"/>
    </location>
</feature>
<reference evidence="6" key="1">
    <citation type="journal article" date="2019" name="Int. J. Syst. Evol. Microbiol.">
        <title>The Global Catalogue of Microorganisms (GCM) 10K type strain sequencing project: providing services to taxonomists for standard genome sequencing and annotation.</title>
        <authorList>
            <consortium name="The Broad Institute Genomics Platform"/>
            <consortium name="The Broad Institute Genome Sequencing Center for Infectious Disease"/>
            <person name="Wu L."/>
            <person name="Ma J."/>
        </authorList>
    </citation>
    <scope>NUCLEOTIDE SEQUENCE [LARGE SCALE GENOMIC DNA]</scope>
    <source>
        <strain evidence="6">KCTC 32255</strain>
    </source>
</reference>
<dbReference type="PANTHER" id="PTHR33371">
    <property type="entry name" value="INTERMEMBRANE PHOSPHOLIPID TRANSPORT SYSTEM BINDING PROTEIN MLAD-RELATED"/>
    <property type="match status" value="1"/>
</dbReference>
<keyword evidence="2" id="KW-1133">Transmembrane helix</keyword>